<sequence length="135" mass="15988">MDVRGCAVQAWVFVGPEFFQNKNSNFFETSTCFPDSNVKMKTRYWIKNMFIRKLTNGESLERKWLLYSPAKKSVYFYCCGLFNTTTGIGYNLSSPNGYKDWKHISNLLIEHENSLQHREFMMNYVTRMKTTGRIY</sequence>
<accession>A0AAU9TWE8</accession>
<proteinExistence type="predicted"/>
<name>A0AAU9TWE8_EUPED</name>
<protein>
    <submittedName>
        <fullName evidence="1">Uncharacterized protein</fullName>
    </submittedName>
</protein>
<evidence type="ECO:0000313" key="1">
    <source>
        <dbReference type="EMBL" id="CAH2090227.1"/>
    </source>
</evidence>
<dbReference type="Proteomes" id="UP001153954">
    <property type="component" value="Unassembled WGS sequence"/>
</dbReference>
<comment type="caution">
    <text evidence="1">The sequence shown here is derived from an EMBL/GenBank/DDBJ whole genome shotgun (WGS) entry which is preliminary data.</text>
</comment>
<organism evidence="1 2">
    <name type="scientific">Euphydryas editha</name>
    <name type="common">Edith's checkerspot</name>
    <dbReference type="NCBI Taxonomy" id="104508"/>
    <lineage>
        <taxon>Eukaryota</taxon>
        <taxon>Metazoa</taxon>
        <taxon>Ecdysozoa</taxon>
        <taxon>Arthropoda</taxon>
        <taxon>Hexapoda</taxon>
        <taxon>Insecta</taxon>
        <taxon>Pterygota</taxon>
        <taxon>Neoptera</taxon>
        <taxon>Endopterygota</taxon>
        <taxon>Lepidoptera</taxon>
        <taxon>Glossata</taxon>
        <taxon>Ditrysia</taxon>
        <taxon>Papilionoidea</taxon>
        <taxon>Nymphalidae</taxon>
        <taxon>Nymphalinae</taxon>
        <taxon>Euphydryas</taxon>
    </lineage>
</organism>
<dbReference type="EMBL" id="CAKOGL010000009">
    <property type="protein sequence ID" value="CAH2090227.1"/>
    <property type="molecule type" value="Genomic_DNA"/>
</dbReference>
<keyword evidence="2" id="KW-1185">Reference proteome</keyword>
<gene>
    <name evidence="1" type="ORF">EEDITHA_LOCUS6207</name>
</gene>
<evidence type="ECO:0000313" key="2">
    <source>
        <dbReference type="Proteomes" id="UP001153954"/>
    </source>
</evidence>
<dbReference type="AlphaFoldDB" id="A0AAU9TWE8"/>
<reference evidence="1" key="1">
    <citation type="submission" date="2022-03" db="EMBL/GenBank/DDBJ databases">
        <authorList>
            <person name="Tunstrom K."/>
        </authorList>
    </citation>
    <scope>NUCLEOTIDE SEQUENCE</scope>
</reference>